<dbReference type="InterPro" id="IPR039420">
    <property type="entry name" value="WalR-like"/>
</dbReference>
<dbReference type="RefSeq" id="WP_103682625.1">
    <property type="nucleotide sequence ID" value="NZ_PQGG01000003.1"/>
</dbReference>
<feature type="modified residue" description="4-aspartylphosphate" evidence="6">
    <location>
        <position position="51"/>
    </location>
</feature>
<keyword evidence="4 7" id="KW-0238">DNA-binding</keyword>
<dbReference type="Gene3D" id="1.10.10.10">
    <property type="entry name" value="Winged helix-like DNA-binding domain superfamily/Winged helix DNA-binding domain"/>
    <property type="match status" value="1"/>
</dbReference>
<evidence type="ECO:0000256" key="2">
    <source>
        <dbReference type="ARBA" id="ARBA00023012"/>
    </source>
</evidence>
<evidence type="ECO:0000256" key="1">
    <source>
        <dbReference type="ARBA" id="ARBA00022553"/>
    </source>
</evidence>
<evidence type="ECO:0000313" key="10">
    <source>
        <dbReference type="EMBL" id="POP54582.1"/>
    </source>
</evidence>
<name>A0A2S4HKQ4_9GAMM</name>
<keyword evidence="2" id="KW-0902">Two-component regulatory system</keyword>
<dbReference type="GO" id="GO:0032993">
    <property type="term" value="C:protein-DNA complex"/>
    <property type="evidence" value="ECO:0007669"/>
    <property type="project" value="TreeGrafter"/>
</dbReference>
<dbReference type="CDD" id="cd17624">
    <property type="entry name" value="REC_OmpR_PmrA-like"/>
    <property type="match status" value="1"/>
</dbReference>
<dbReference type="InterPro" id="IPR001867">
    <property type="entry name" value="OmpR/PhoB-type_DNA-bd"/>
</dbReference>
<dbReference type="InterPro" id="IPR001789">
    <property type="entry name" value="Sig_transdc_resp-reg_receiver"/>
</dbReference>
<dbReference type="Proteomes" id="UP000237222">
    <property type="component" value="Unassembled WGS sequence"/>
</dbReference>
<dbReference type="PANTHER" id="PTHR48111">
    <property type="entry name" value="REGULATOR OF RPOS"/>
    <property type="match status" value="1"/>
</dbReference>
<evidence type="ECO:0000256" key="3">
    <source>
        <dbReference type="ARBA" id="ARBA00023015"/>
    </source>
</evidence>
<dbReference type="SUPFAM" id="SSF52172">
    <property type="entry name" value="CheY-like"/>
    <property type="match status" value="1"/>
</dbReference>
<dbReference type="Pfam" id="PF00072">
    <property type="entry name" value="Response_reg"/>
    <property type="match status" value="1"/>
</dbReference>
<keyword evidence="5" id="KW-0804">Transcription</keyword>
<feature type="domain" description="OmpR/PhoB-type" evidence="9">
    <location>
        <begin position="124"/>
        <end position="218"/>
    </location>
</feature>
<dbReference type="Gene3D" id="3.40.50.2300">
    <property type="match status" value="1"/>
</dbReference>
<keyword evidence="1 6" id="KW-0597">Phosphoprotein</keyword>
<organism evidence="10 11">
    <name type="scientific">Zhongshania marina</name>
    <dbReference type="NCBI Taxonomy" id="2304603"/>
    <lineage>
        <taxon>Bacteria</taxon>
        <taxon>Pseudomonadati</taxon>
        <taxon>Pseudomonadota</taxon>
        <taxon>Gammaproteobacteria</taxon>
        <taxon>Cellvibrionales</taxon>
        <taxon>Spongiibacteraceae</taxon>
        <taxon>Zhongshania</taxon>
    </lineage>
</organism>
<dbReference type="FunFam" id="3.40.50.2300:FF:000002">
    <property type="entry name" value="DNA-binding response regulator PhoP"/>
    <property type="match status" value="1"/>
</dbReference>
<dbReference type="SMART" id="SM00862">
    <property type="entry name" value="Trans_reg_C"/>
    <property type="match status" value="1"/>
</dbReference>
<dbReference type="PROSITE" id="PS51755">
    <property type="entry name" value="OMPR_PHOB"/>
    <property type="match status" value="1"/>
</dbReference>
<evidence type="ECO:0000259" key="8">
    <source>
        <dbReference type="PROSITE" id="PS50110"/>
    </source>
</evidence>
<reference evidence="10" key="1">
    <citation type="submission" date="2018-01" db="EMBL/GenBank/DDBJ databases">
        <authorList>
            <person name="Yu X.-D."/>
        </authorList>
    </citation>
    <scope>NUCLEOTIDE SEQUENCE</scope>
    <source>
        <strain evidence="10">ZX-21</strain>
    </source>
</reference>
<protein>
    <submittedName>
        <fullName evidence="10">DNA-binding response regulator</fullName>
    </submittedName>
</protein>
<feature type="domain" description="Response regulatory" evidence="8">
    <location>
        <begin position="2"/>
        <end position="116"/>
    </location>
</feature>
<keyword evidence="3" id="KW-0805">Transcription regulation</keyword>
<dbReference type="CDD" id="cd00383">
    <property type="entry name" value="trans_reg_C"/>
    <property type="match status" value="1"/>
</dbReference>
<evidence type="ECO:0000313" key="11">
    <source>
        <dbReference type="Proteomes" id="UP000237222"/>
    </source>
</evidence>
<dbReference type="Gene3D" id="6.10.250.690">
    <property type="match status" value="1"/>
</dbReference>
<evidence type="ECO:0000256" key="5">
    <source>
        <dbReference type="ARBA" id="ARBA00023163"/>
    </source>
</evidence>
<dbReference type="InterPro" id="IPR036388">
    <property type="entry name" value="WH-like_DNA-bd_sf"/>
</dbReference>
<dbReference type="GO" id="GO:0006355">
    <property type="term" value="P:regulation of DNA-templated transcription"/>
    <property type="evidence" value="ECO:0007669"/>
    <property type="project" value="InterPro"/>
</dbReference>
<gene>
    <name evidence="10" type="ORF">C0068_00970</name>
</gene>
<dbReference type="GO" id="GO:0000156">
    <property type="term" value="F:phosphorelay response regulator activity"/>
    <property type="evidence" value="ECO:0007669"/>
    <property type="project" value="TreeGrafter"/>
</dbReference>
<evidence type="ECO:0000256" key="6">
    <source>
        <dbReference type="PROSITE-ProRule" id="PRU00169"/>
    </source>
</evidence>
<dbReference type="GO" id="GO:0005829">
    <property type="term" value="C:cytosol"/>
    <property type="evidence" value="ECO:0007669"/>
    <property type="project" value="TreeGrafter"/>
</dbReference>
<dbReference type="AlphaFoldDB" id="A0A2S4HKQ4"/>
<dbReference type="GO" id="GO:0000976">
    <property type="term" value="F:transcription cis-regulatory region binding"/>
    <property type="evidence" value="ECO:0007669"/>
    <property type="project" value="TreeGrafter"/>
</dbReference>
<evidence type="ECO:0000259" key="9">
    <source>
        <dbReference type="PROSITE" id="PS51755"/>
    </source>
</evidence>
<dbReference type="Pfam" id="PF00486">
    <property type="entry name" value="Trans_reg_C"/>
    <property type="match status" value="1"/>
</dbReference>
<dbReference type="EMBL" id="PQGG01000003">
    <property type="protein sequence ID" value="POP54582.1"/>
    <property type="molecule type" value="Genomic_DNA"/>
</dbReference>
<dbReference type="SMART" id="SM00448">
    <property type="entry name" value="REC"/>
    <property type="match status" value="1"/>
</dbReference>
<evidence type="ECO:0000256" key="4">
    <source>
        <dbReference type="ARBA" id="ARBA00023125"/>
    </source>
</evidence>
<dbReference type="OrthoDB" id="9802426at2"/>
<sequence>MRVLLVEDDISLADGTVKALRRAGYAVDHAATGSDGRRYVEAGQLDIVILDLGLPDIDGLTLLRELRLLQTGVPILILTARDALTDKVAGLDAGADDYLTKPFAFEELLARIRVLSRRNAPVREPELKFGNVLINIASHEVRLDGEVQKLSRREFAILRALADRPGQVFSREQLEEKLYSWGDEVSSNTVDVHVHNLRKKLGHNLIKNIRGVGFILGASE</sequence>
<comment type="caution">
    <text evidence="10">The sequence shown here is derived from an EMBL/GenBank/DDBJ whole genome shotgun (WGS) entry which is preliminary data.</text>
</comment>
<evidence type="ECO:0000256" key="7">
    <source>
        <dbReference type="PROSITE-ProRule" id="PRU01091"/>
    </source>
</evidence>
<accession>A0A2S4HKQ4</accession>
<feature type="DNA-binding region" description="OmpR/PhoB-type" evidence="7">
    <location>
        <begin position="124"/>
        <end position="218"/>
    </location>
</feature>
<dbReference type="PANTHER" id="PTHR48111:SF67">
    <property type="entry name" value="TRANSCRIPTIONAL REGULATORY PROTEIN TCTD"/>
    <property type="match status" value="1"/>
</dbReference>
<dbReference type="PROSITE" id="PS50110">
    <property type="entry name" value="RESPONSE_REGULATORY"/>
    <property type="match status" value="1"/>
</dbReference>
<proteinExistence type="predicted"/>
<dbReference type="InterPro" id="IPR011006">
    <property type="entry name" value="CheY-like_superfamily"/>
</dbReference>